<dbReference type="GO" id="GO:0008934">
    <property type="term" value="F:inositol monophosphate 1-phosphatase activity"/>
    <property type="evidence" value="ECO:0007669"/>
    <property type="project" value="TreeGrafter"/>
</dbReference>
<dbReference type="GO" id="GO:0006020">
    <property type="term" value="P:inositol metabolic process"/>
    <property type="evidence" value="ECO:0007669"/>
    <property type="project" value="TreeGrafter"/>
</dbReference>
<reference evidence="1" key="1">
    <citation type="submission" date="2013-08" db="EMBL/GenBank/DDBJ databases">
        <authorList>
            <person name="Mendez C."/>
            <person name="Richter M."/>
            <person name="Ferrer M."/>
            <person name="Sanchez J."/>
        </authorList>
    </citation>
    <scope>NUCLEOTIDE SEQUENCE</scope>
</reference>
<dbReference type="Pfam" id="PF00459">
    <property type="entry name" value="Inositol_P"/>
    <property type="match status" value="1"/>
</dbReference>
<accession>T1DBT2</accession>
<protein>
    <submittedName>
        <fullName evidence="1">Inositol monophosphatase</fullName>
        <ecNumber evidence="1">3.1.3.57</ecNumber>
    </submittedName>
</protein>
<dbReference type="PRINTS" id="PR00377">
    <property type="entry name" value="IMPHPHTASES"/>
</dbReference>
<reference evidence="1" key="2">
    <citation type="journal article" date="2014" name="ISME J.">
        <title>Microbial stratification in low pH oxic and suboxic macroscopic growths along an acid mine drainage.</title>
        <authorList>
            <person name="Mendez-Garcia C."/>
            <person name="Mesa V."/>
            <person name="Sprenger R.R."/>
            <person name="Richter M."/>
            <person name="Diez M.S."/>
            <person name="Solano J."/>
            <person name="Bargiela R."/>
            <person name="Golyshina O.V."/>
            <person name="Manteca A."/>
            <person name="Ramos J.L."/>
            <person name="Gallego J.R."/>
            <person name="Llorente I."/>
            <person name="Martins Dos Santos V.A."/>
            <person name="Jensen O.N."/>
            <person name="Pelaez A.I."/>
            <person name="Sanchez J."/>
            <person name="Ferrer M."/>
        </authorList>
    </citation>
    <scope>NUCLEOTIDE SEQUENCE</scope>
</reference>
<dbReference type="GO" id="GO:0007165">
    <property type="term" value="P:signal transduction"/>
    <property type="evidence" value="ECO:0007669"/>
    <property type="project" value="TreeGrafter"/>
</dbReference>
<dbReference type="Gene3D" id="3.40.190.80">
    <property type="match status" value="1"/>
</dbReference>
<dbReference type="EMBL" id="AUZY01000111">
    <property type="protein sequence ID" value="EQD79560.1"/>
    <property type="molecule type" value="Genomic_DNA"/>
</dbReference>
<dbReference type="PANTHER" id="PTHR20854:SF4">
    <property type="entry name" value="INOSITOL-1-MONOPHOSPHATASE-RELATED"/>
    <property type="match status" value="1"/>
</dbReference>
<comment type="caution">
    <text evidence="1">The sequence shown here is derived from an EMBL/GenBank/DDBJ whole genome shotgun (WGS) entry which is preliminary data.</text>
</comment>
<dbReference type="EC" id="3.1.3.57" evidence="1"/>
<dbReference type="PANTHER" id="PTHR20854">
    <property type="entry name" value="INOSITOL MONOPHOSPHATASE"/>
    <property type="match status" value="1"/>
</dbReference>
<keyword evidence="1" id="KW-0378">Hydrolase</keyword>
<dbReference type="Gene3D" id="3.30.540.10">
    <property type="entry name" value="Fructose-1,6-Bisphosphatase, subunit A, domain 1"/>
    <property type="match status" value="1"/>
</dbReference>
<dbReference type="SUPFAM" id="SSF56655">
    <property type="entry name" value="Carbohydrate phosphatase"/>
    <property type="match status" value="1"/>
</dbReference>
<organism evidence="1">
    <name type="scientific">mine drainage metagenome</name>
    <dbReference type="NCBI Taxonomy" id="410659"/>
    <lineage>
        <taxon>unclassified sequences</taxon>
        <taxon>metagenomes</taxon>
        <taxon>ecological metagenomes</taxon>
    </lineage>
</organism>
<dbReference type="GO" id="GO:0004441">
    <property type="term" value="F:inositol-1,4-bisphosphate 1-phosphatase activity"/>
    <property type="evidence" value="ECO:0007669"/>
    <property type="project" value="UniProtKB-EC"/>
</dbReference>
<dbReference type="AlphaFoldDB" id="T1DBT2"/>
<dbReference type="InterPro" id="IPR000760">
    <property type="entry name" value="Inositol_monophosphatase-like"/>
</dbReference>
<sequence>MVDPVDGSHNALSDIPSATVSLALGRERLSDLRVGVVHDLFLGRTHWALRGQGAYLDGVRMSTRTWRSGQELLMVNLGANATPRAHRAAASVRRVRALGCASLEMALVAQGASDGYFSDNEPGERNLRVTDMAAGYLLVREAGGGVYAPGSGPLDLPLDLKNRTPLLAWGDPRFLEQGRQEGRW</sequence>
<name>T1DBT2_9ZZZZ</name>
<evidence type="ECO:0000313" key="1">
    <source>
        <dbReference type="EMBL" id="EQD79560.1"/>
    </source>
</evidence>
<gene>
    <name evidence="1" type="ORF">B1B_00146</name>
</gene>
<proteinExistence type="predicted"/>